<dbReference type="EMBL" id="SUNJ01012214">
    <property type="protein sequence ID" value="TPP58249.1"/>
    <property type="molecule type" value="Genomic_DNA"/>
</dbReference>
<protein>
    <submittedName>
        <fullName evidence="2">Uncharacterized protein</fullName>
    </submittedName>
</protein>
<feature type="compositionally biased region" description="Low complexity" evidence="1">
    <location>
        <begin position="281"/>
        <end position="293"/>
    </location>
</feature>
<feature type="compositionally biased region" description="Low complexity" evidence="1">
    <location>
        <begin position="389"/>
        <end position="411"/>
    </location>
</feature>
<feature type="region of interest" description="Disordered" evidence="1">
    <location>
        <begin position="154"/>
        <end position="295"/>
    </location>
</feature>
<dbReference type="STRING" id="46835.A0A504YDA6"/>
<keyword evidence="3" id="KW-1185">Reference proteome</keyword>
<accession>A0A504YDA6</accession>
<organism evidence="2 3">
    <name type="scientific">Fasciola gigantica</name>
    <name type="common">Giant liver fluke</name>
    <dbReference type="NCBI Taxonomy" id="46835"/>
    <lineage>
        <taxon>Eukaryota</taxon>
        <taxon>Metazoa</taxon>
        <taxon>Spiralia</taxon>
        <taxon>Lophotrochozoa</taxon>
        <taxon>Platyhelminthes</taxon>
        <taxon>Trematoda</taxon>
        <taxon>Digenea</taxon>
        <taxon>Plagiorchiida</taxon>
        <taxon>Echinostomata</taxon>
        <taxon>Echinostomatoidea</taxon>
        <taxon>Fasciolidae</taxon>
        <taxon>Fasciola</taxon>
    </lineage>
</organism>
<comment type="caution">
    <text evidence="2">The sequence shown here is derived from an EMBL/GenBank/DDBJ whole genome shotgun (WGS) entry which is preliminary data.</text>
</comment>
<feature type="compositionally biased region" description="Polar residues" evidence="1">
    <location>
        <begin position="262"/>
        <end position="277"/>
    </location>
</feature>
<feature type="compositionally biased region" description="Polar residues" evidence="1">
    <location>
        <begin position="173"/>
        <end position="196"/>
    </location>
</feature>
<feature type="region of interest" description="Disordered" evidence="1">
    <location>
        <begin position="369"/>
        <end position="425"/>
    </location>
</feature>
<dbReference type="Proteomes" id="UP000316759">
    <property type="component" value="Unassembled WGS sequence"/>
</dbReference>
<gene>
    <name evidence="2" type="ORF">FGIG_07935</name>
</gene>
<evidence type="ECO:0000256" key="1">
    <source>
        <dbReference type="SAM" id="MobiDB-lite"/>
    </source>
</evidence>
<dbReference type="PANTHER" id="PTHR46298">
    <property type="entry name" value="ANDROGLOBIN"/>
    <property type="match status" value="1"/>
</dbReference>
<feature type="compositionally biased region" description="Polar residues" evidence="1">
    <location>
        <begin position="369"/>
        <end position="379"/>
    </location>
</feature>
<sequence length="517" mass="56509">FSFCFSGEQLEPNLRYPQTWLTLRPARSGYSLLGVAGHGPAPAGNWQLRLIGHGIHGDQGLPKLMGAVNKKTLCSTFRILDMSDYYVPNPQGLLFSHQIHTEVEQLITVQLRLSAPNVPVELYIRRGHSPIPLSVVRGTGDALLLNCLITPEQVPSTTESNDDQKSGVDEANTGDSNMVIKTSPKPSTQGRSTQIKKQVRSSVSESDELSSRGPLVEKQSARSTTSSHSSRSRSGDQEAGSQCATHSHKRARSQSPVGAGSSAESSVKLSDNSGSTERSAKPNSNSKPNSNRAKQPIGRVSSAKLDVNHAHWKLQVVTDAYNELSLVKNEDIAVQIRAIKRAWEEMEPGRAERAGLSRIRYLEQQVSKSDSHSHVTTVENLAIDRSRPSTRSSPVRGASSKSTPELSTSSLNERNIATPLDPDPATVYTLEPPTGLLRLPVSCPNGDRSSLIRSLVDAEQQRVQFAQDALENTVGQKLDPWFIGLRYLQLIEQCTEQSGDFLAVMRPDSKRFSTLHT</sequence>
<feature type="non-terminal residue" evidence="2">
    <location>
        <position position="1"/>
    </location>
</feature>
<dbReference type="OrthoDB" id="9374162at2759"/>
<dbReference type="AlphaFoldDB" id="A0A504YDA6"/>
<dbReference type="InterPro" id="IPR053033">
    <property type="entry name" value="Androglobin-like"/>
</dbReference>
<evidence type="ECO:0000313" key="2">
    <source>
        <dbReference type="EMBL" id="TPP58249.1"/>
    </source>
</evidence>
<evidence type="ECO:0000313" key="3">
    <source>
        <dbReference type="Proteomes" id="UP000316759"/>
    </source>
</evidence>
<reference evidence="2 3" key="1">
    <citation type="submission" date="2019-04" db="EMBL/GenBank/DDBJ databases">
        <title>Annotation for the trematode Fasciola gigantica.</title>
        <authorList>
            <person name="Choi Y.-J."/>
        </authorList>
    </citation>
    <scope>NUCLEOTIDE SEQUENCE [LARGE SCALE GENOMIC DNA]</scope>
    <source>
        <strain evidence="2">Uganda_cow_1</strain>
    </source>
</reference>
<dbReference type="PANTHER" id="PTHR46298:SF1">
    <property type="entry name" value="ANDROGLOBIN"/>
    <property type="match status" value="1"/>
</dbReference>
<proteinExistence type="predicted"/>
<name>A0A504YDA6_FASGI</name>